<dbReference type="PIRSF" id="PIRSF019464">
    <property type="entry name" value="UCP019464"/>
    <property type="match status" value="1"/>
</dbReference>
<dbReference type="RefSeq" id="WP_318785801.1">
    <property type="nucleotide sequence ID" value="NZ_JAWDKC010000015.1"/>
</dbReference>
<sequence>MEPLEIFKVTSPVESEAAVYHDIIADVMSDLRLASAIGRITVEIYPAGSLFMMAAMLRDVEMPIRISDMAAVDTAYEGGEGYVKITIEREKYMPELTRYLWERYTPANVTQADRWTILVRADDPAEEAAALPTHIIANPSQNLHSDMIEFSIRCVPEGFRVRYHTFGNNEFMFIASEDIIETTQLKHAEKMMEKLRAAKPDVTETKTADGKGKREARNKEETFERNREEQ</sequence>
<feature type="region of interest" description="Disordered" evidence="1">
    <location>
        <begin position="196"/>
        <end position="230"/>
    </location>
</feature>
<evidence type="ECO:0000313" key="3">
    <source>
        <dbReference type="Proteomes" id="UP001272052"/>
    </source>
</evidence>
<evidence type="ECO:0000256" key="1">
    <source>
        <dbReference type="SAM" id="MobiDB-lite"/>
    </source>
</evidence>
<proteinExistence type="predicted"/>
<dbReference type="EMBL" id="JAWDKC010000015">
    <property type="protein sequence ID" value="MDV0445275.1"/>
    <property type="molecule type" value="Genomic_DNA"/>
</dbReference>
<evidence type="ECO:0008006" key="4">
    <source>
        <dbReference type="Google" id="ProtNLM"/>
    </source>
</evidence>
<dbReference type="InterPro" id="IPR016762">
    <property type="entry name" value="Methan_mark_17"/>
</dbReference>
<evidence type="ECO:0000313" key="2">
    <source>
        <dbReference type="EMBL" id="MDV0445275.1"/>
    </source>
</evidence>
<comment type="caution">
    <text evidence="2">The sequence shown here is derived from an EMBL/GenBank/DDBJ whole genome shotgun (WGS) entry which is preliminary data.</text>
</comment>
<keyword evidence="3" id="KW-1185">Reference proteome</keyword>
<dbReference type="Pfam" id="PF09886">
    <property type="entry name" value="DUF2113"/>
    <property type="match status" value="1"/>
</dbReference>
<organism evidence="2 3">
    <name type="scientific">Methanimicrococcus hacksteinii</name>
    <dbReference type="NCBI Taxonomy" id="3028293"/>
    <lineage>
        <taxon>Archaea</taxon>
        <taxon>Methanobacteriati</taxon>
        <taxon>Methanobacteriota</taxon>
        <taxon>Stenosarchaea group</taxon>
        <taxon>Methanomicrobia</taxon>
        <taxon>Methanosarcinales</taxon>
        <taxon>Methanosarcinaceae</taxon>
        <taxon>Methanimicrococcus</taxon>
    </lineage>
</organism>
<accession>A0ABU3VPD5</accession>
<protein>
    <recommendedName>
        <fullName evidence="4">Methanogenesis marker protein 17</fullName>
    </recommendedName>
</protein>
<dbReference type="Proteomes" id="UP001272052">
    <property type="component" value="Unassembled WGS sequence"/>
</dbReference>
<reference evidence="2 3" key="1">
    <citation type="submission" date="2023-06" db="EMBL/GenBank/DDBJ databases">
        <title>Genome sequence of Methanimicrococcus sp. At1.</title>
        <authorList>
            <person name="Protasov E."/>
            <person name="Platt K."/>
            <person name="Poehlein A."/>
            <person name="Daniel R."/>
            <person name="Brune A."/>
        </authorList>
    </citation>
    <scope>NUCLEOTIDE SEQUENCE [LARGE SCALE GENOMIC DNA]</scope>
    <source>
        <strain evidence="2 3">At1</strain>
    </source>
</reference>
<name>A0ABU3VPD5_9EURY</name>
<gene>
    <name evidence="2" type="ORF">MmiAt1_08430</name>
</gene>
<dbReference type="NCBIfam" id="TIGR03291">
    <property type="entry name" value="methan_mark_17"/>
    <property type="match status" value="1"/>
</dbReference>